<proteinExistence type="predicted"/>
<comment type="caution">
    <text evidence="3">The sequence shown here is derived from an EMBL/GenBank/DDBJ whole genome shotgun (WGS) entry which is preliminary data.</text>
</comment>
<dbReference type="Proteomes" id="UP000620327">
    <property type="component" value="Unassembled WGS sequence"/>
</dbReference>
<dbReference type="EMBL" id="JACOQI010000001">
    <property type="protein sequence ID" value="MBC5769009.1"/>
    <property type="molecule type" value="Genomic_DNA"/>
</dbReference>
<reference evidence="3" key="1">
    <citation type="submission" date="2020-08" db="EMBL/GenBank/DDBJ databases">
        <title>Genome public.</title>
        <authorList>
            <person name="Liu C."/>
            <person name="Sun Q."/>
        </authorList>
    </citation>
    <scope>NUCLEOTIDE SEQUENCE</scope>
    <source>
        <strain evidence="3">BX15</strain>
    </source>
</reference>
<dbReference type="AlphaFoldDB" id="A0A923S5V0"/>
<dbReference type="Pfam" id="PF09967">
    <property type="entry name" value="DUF2201"/>
    <property type="match status" value="1"/>
</dbReference>
<sequence length="587" mass="66246">MKYQKQSGQGNVIDAALAKIGASPLVGLAEEIPYIHTDNSCPMSKDDWGYVTSSGHIFLNPRKDGTIGEWTYVLAHLMLHLGLGHLQEDRIHDSVWQQACDIAVTRFLLDGRIGTPPMDVSGILNTAAADEEKLYRQLLTEPNKQPQTSLSLMSHGRPDMVWDGVSRFRDFEAAFADSLRRSLRKSIQLAGGMTKAEQKARKNNNTGYHRAKEWFVSSYPLLGAVAAGFQLVDDLAVVQRMRVPIAAVNARLQELYVNPGCRLSFEEWKFVLAHEFLHAALRHDVRREGRDPILWNVACDYIINGWLVEMNVGQMPEGLLYDEHFKGMSAETVYDKLCENIRYYMSLDPKDIIYSSDNDWETQNGAEVDSFYRSAIQRGLDYHQQHNQGTLPGDFMEEVRAIQQPPIPWDVQLARWFDEQFQPLEPRRTYARLSRRQSATPDIPRPAWFLPEDQTEQRIFGVLLDTSGSMERGLLAAALGSIASYAESRDVHHVRVVFCDAAAYDQGIMAPDEIAGMVKVRGRGGTKLQPGIDLLDEDTAFPREAPLLIITDGACDRLNLRERTHAFLIPAGNRLPFTPHGPVFRLK</sequence>
<gene>
    <name evidence="3" type="ORF">H8Z83_01420</name>
</gene>
<evidence type="ECO:0000313" key="4">
    <source>
        <dbReference type="Proteomes" id="UP000620327"/>
    </source>
</evidence>
<name>A0A923S5V0_9FIRM</name>
<evidence type="ECO:0000259" key="1">
    <source>
        <dbReference type="Pfam" id="PF09967"/>
    </source>
</evidence>
<protein>
    <submittedName>
        <fullName evidence="3">Peptidase</fullName>
    </submittedName>
</protein>
<dbReference type="PANTHER" id="PTHR38730">
    <property type="entry name" value="SLL7028 PROTEIN"/>
    <property type="match status" value="1"/>
</dbReference>
<organism evidence="3 4">
    <name type="scientific">Dysosmobacter segnis</name>
    <dbReference type="NCBI Taxonomy" id="2763042"/>
    <lineage>
        <taxon>Bacteria</taxon>
        <taxon>Bacillati</taxon>
        <taxon>Bacillota</taxon>
        <taxon>Clostridia</taxon>
        <taxon>Eubacteriales</taxon>
        <taxon>Oscillospiraceae</taxon>
        <taxon>Dysosmobacter</taxon>
    </lineage>
</organism>
<keyword evidence="4" id="KW-1185">Reference proteome</keyword>
<dbReference type="PANTHER" id="PTHR38730:SF1">
    <property type="entry name" value="SLL7028 PROTEIN"/>
    <property type="match status" value="1"/>
</dbReference>
<evidence type="ECO:0000259" key="2">
    <source>
        <dbReference type="Pfam" id="PF13203"/>
    </source>
</evidence>
<dbReference type="InterPro" id="IPR025154">
    <property type="entry name" value="Put_metallopeptidase_dom"/>
</dbReference>
<accession>A0A923S5V0</accession>
<feature type="domain" description="VWA-like" evidence="1">
    <location>
        <begin position="462"/>
        <end position="537"/>
    </location>
</feature>
<dbReference type="RefSeq" id="WP_187013402.1">
    <property type="nucleotide sequence ID" value="NZ_JACOQI010000001.1"/>
</dbReference>
<evidence type="ECO:0000313" key="3">
    <source>
        <dbReference type="EMBL" id="MBC5769009.1"/>
    </source>
</evidence>
<dbReference type="InterPro" id="IPR018698">
    <property type="entry name" value="VWA-like_dom"/>
</dbReference>
<feature type="domain" description="Putative metallopeptidase" evidence="2">
    <location>
        <begin position="210"/>
        <end position="442"/>
    </location>
</feature>
<dbReference type="Pfam" id="PF13203">
    <property type="entry name" value="DUF2201_N"/>
    <property type="match status" value="1"/>
</dbReference>